<comment type="caution">
    <text evidence="3">The sequence shown here is derived from an EMBL/GenBank/DDBJ whole genome shotgun (WGS) entry which is preliminary data.</text>
</comment>
<dbReference type="InterPro" id="IPR012349">
    <property type="entry name" value="Split_barrel_FMN-bd"/>
</dbReference>
<reference evidence="3 4" key="1">
    <citation type="submission" date="2023-08" db="EMBL/GenBank/DDBJ databases">
        <title>Phytohabitans sansha sp. nov., isolated from marine sediment.</title>
        <authorList>
            <person name="Zhao Y."/>
            <person name="Yi K."/>
        </authorList>
    </citation>
    <scope>NUCLEOTIDE SEQUENCE [LARGE SCALE GENOMIC DNA]</scope>
    <source>
        <strain evidence="3 4">ZYX-F-186</strain>
    </source>
</reference>
<name>A0ABU0ZBZ4_9ACTN</name>
<evidence type="ECO:0000259" key="2">
    <source>
        <dbReference type="Pfam" id="PF01243"/>
    </source>
</evidence>
<evidence type="ECO:0000256" key="1">
    <source>
        <dbReference type="ARBA" id="ARBA00023002"/>
    </source>
</evidence>
<dbReference type="GO" id="GO:0004733">
    <property type="term" value="F:pyridoxamine phosphate oxidase activity"/>
    <property type="evidence" value="ECO:0007669"/>
    <property type="project" value="UniProtKB-EC"/>
</dbReference>
<dbReference type="Gene3D" id="2.30.110.10">
    <property type="entry name" value="Electron Transport, Fmn-binding Protein, Chain A"/>
    <property type="match status" value="1"/>
</dbReference>
<dbReference type="Pfam" id="PF01243">
    <property type="entry name" value="PNPOx_N"/>
    <property type="match status" value="1"/>
</dbReference>
<keyword evidence="4" id="KW-1185">Reference proteome</keyword>
<dbReference type="EC" id="1.4.3.5" evidence="3"/>
<sequence>MKPVVEFDARYSSPGAAATPWADVLEEIARAEVFWLTTVRPDRRPHVTPLLAAWHGDALYFTTGAGERKAANLRGNDRVAVTTGANALRGLDVTLDGAATLVAEAAERAGAASAFEAKYGAHLTSPDGTWAGLGDTIREGGVQLYRVRPEVAFAFAKGGVYAQTRYRFV</sequence>
<accession>A0ABU0ZBZ4</accession>
<dbReference type="InterPro" id="IPR011576">
    <property type="entry name" value="Pyridox_Oxase_N"/>
</dbReference>
<dbReference type="InterPro" id="IPR052019">
    <property type="entry name" value="F420H2_bilvrd_red/Heme_oxyg"/>
</dbReference>
<dbReference type="EMBL" id="JAVHUY010000004">
    <property type="protein sequence ID" value="MDQ7903954.1"/>
    <property type="molecule type" value="Genomic_DNA"/>
</dbReference>
<keyword evidence="1 3" id="KW-0560">Oxidoreductase</keyword>
<protein>
    <submittedName>
        <fullName evidence="3">Pyridoxamine 5'-phosphate oxidase family protein</fullName>
        <ecNumber evidence="3">1.-.-.-</ecNumber>
        <ecNumber evidence="3">1.4.3.5</ecNumber>
    </submittedName>
</protein>
<gene>
    <name evidence="3" type="ORF">RB614_05385</name>
</gene>
<dbReference type="Proteomes" id="UP001230908">
    <property type="component" value="Unassembled WGS sequence"/>
</dbReference>
<evidence type="ECO:0000313" key="3">
    <source>
        <dbReference type="EMBL" id="MDQ7903954.1"/>
    </source>
</evidence>
<dbReference type="SUPFAM" id="SSF50475">
    <property type="entry name" value="FMN-binding split barrel"/>
    <property type="match status" value="1"/>
</dbReference>
<dbReference type="PANTHER" id="PTHR35176:SF4">
    <property type="entry name" value="PYRIDOXAMINE 5'-PHOSPHATE OXIDASE-RELATED FMN-BINDING"/>
    <property type="match status" value="1"/>
</dbReference>
<feature type="domain" description="Pyridoxamine 5'-phosphate oxidase N-terminal" evidence="2">
    <location>
        <begin position="24"/>
        <end position="130"/>
    </location>
</feature>
<dbReference type="RefSeq" id="WP_308711230.1">
    <property type="nucleotide sequence ID" value="NZ_JAVHUY010000004.1"/>
</dbReference>
<proteinExistence type="predicted"/>
<evidence type="ECO:0000313" key="4">
    <source>
        <dbReference type="Proteomes" id="UP001230908"/>
    </source>
</evidence>
<dbReference type="EC" id="1.-.-.-" evidence="3"/>
<dbReference type="PANTHER" id="PTHR35176">
    <property type="entry name" value="HEME OXYGENASE HI_0854-RELATED"/>
    <property type="match status" value="1"/>
</dbReference>
<organism evidence="3 4">
    <name type="scientific">Phytohabitans maris</name>
    <dbReference type="NCBI Taxonomy" id="3071409"/>
    <lineage>
        <taxon>Bacteria</taxon>
        <taxon>Bacillati</taxon>
        <taxon>Actinomycetota</taxon>
        <taxon>Actinomycetes</taxon>
        <taxon>Micromonosporales</taxon>
        <taxon>Micromonosporaceae</taxon>
    </lineage>
</organism>